<dbReference type="Pfam" id="PF02811">
    <property type="entry name" value="PHP"/>
    <property type="match status" value="1"/>
</dbReference>
<comment type="pathway">
    <text evidence="1 8">Amino-acid biosynthesis; L-histidine biosynthesis; L-histidine from 5-phospho-alpha-D-ribose 1-diphosphate: step 8/9.</text>
</comment>
<protein>
    <recommendedName>
        <fullName evidence="3 8">Histidinol-phosphatase</fullName>
        <shortName evidence="8">HolPase</shortName>
        <ecNumber evidence="3 8">3.1.3.15</ecNumber>
    </recommendedName>
</protein>
<evidence type="ECO:0000256" key="5">
    <source>
        <dbReference type="ARBA" id="ARBA00022801"/>
    </source>
</evidence>
<accession>A0ABW1VAX7</accession>
<evidence type="ECO:0000256" key="1">
    <source>
        <dbReference type="ARBA" id="ARBA00004970"/>
    </source>
</evidence>
<dbReference type="CDD" id="cd12110">
    <property type="entry name" value="PHP_HisPPase_Hisj_like"/>
    <property type="match status" value="1"/>
</dbReference>
<comment type="similarity">
    <text evidence="2 8">Belongs to the PHP hydrolase family. HisK subfamily.</text>
</comment>
<comment type="caution">
    <text evidence="10">The sequence shown here is derived from an EMBL/GenBank/DDBJ whole genome shotgun (WGS) entry which is preliminary data.</text>
</comment>
<gene>
    <name evidence="10" type="ORF">ACFP56_18820</name>
</gene>
<dbReference type="Proteomes" id="UP001596233">
    <property type="component" value="Unassembled WGS sequence"/>
</dbReference>
<evidence type="ECO:0000259" key="9">
    <source>
        <dbReference type="Pfam" id="PF02811"/>
    </source>
</evidence>
<evidence type="ECO:0000256" key="8">
    <source>
        <dbReference type="RuleBase" id="RU366003"/>
    </source>
</evidence>
<evidence type="ECO:0000256" key="2">
    <source>
        <dbReference type="ARBA" id="ARBA00009152"/>
    </source>
</evidence>
<comment type="catalytic activity">
    <reaction evidence="7 8">
        <text>L-histidinol phosphate + H2O = L-histidinol + phosphate</text>
        <dbReference type="Rhea" id="RHEA:14465"/>
        <dbReference type="ChEBI" id="CHEBI:15377"/>
        <dbReference type="ChEBI" id="CHEBI:43474"/>
        <dbReference type="ChEBI" id="CHEBI:57699"/>
        <dbReference type="ChEBI" id="CHEBI:57980"/>
        <dbReference type="EC" id="3.1.3.15"/>
    </reaction>
</comment>
<evidence type="ECO:0000313" key="11">
    <source>
        <dbReference type="Proteomes" id="UP001596233"/>
    </source>
</evidence>
<evidence type="ECO:0000256" key="6">
    <source>
        <dbReference type="ARBA" id="ARBA00023102"/>
    </source>
</evidence>
<name>A0ABW1VAX7_9BACL</name>
<evidence type="ECO:0000256" key="3">
    <source>
        <dbReference type="ARBA" id="ARBA00013085"/>
    </source>
</evidence>
<dbReference type="InterPro" id="IPR016195">
    <property type="entry name" value="Pol/histidinol_Pase-like"/>
</dbReference>
<feature type="domain" description="PHP" evidence="9">
    <location>
        <begin position="12"/>
        <end position="207"/>
    </location>
</feature>
<evidence type="ECO:0000256" key="7">
    <source>
        <dbReference type="ARBA" id="ARBA00049158"/>
    </source>
</evidence>
<evidence type="ECO:0000256" key="4">
    <source>
        <dbReference type="ARBA" id="ARBA00022605"/>
    </source>
</evidence>
<dbReference type="NCBIfam" id="TIGR01856">
    <property type="entry name" value="hisJ_fam"/>
    <property type="match status" value="1"/>
</dbReference>
<evidence type="ECO:0000313" key="10">
    <source>
        <dbReference type="EMBL" id="MFC6334689.1"/>
    </source>
</evidence>
<proteinExistence type="inferred from homology"/>
<dbReference type="SUPFAM" id="SSF89550">
    <property type="entry name" value="PHP domain-like"/>
    <property type="match status" value="1"/>
</dbReference>
<sequence>MTANKRAAVKFDLHTHHVRCGHADGVIEDYIEAAINKGFQVIGISDHTPYFAHEEDQPFPGIAMATSDFPNYVEEVLALKSKYEGKIDVLLGIESDFFPQHFDAYKEALNNAPFDYIIGSVHQVSGVSIFNKNRWKGLTDAEKIATKELYYDLIAQSARTGLFQILGHIDAMKGYYPEFSDIPAQQKIDETLKVIADCNVAIEVNTSGSTKAAGGWYPSNDILARAYHFGVKISFGSDAHTPRRFGEDFDEVAQALRDIGYKSWVYYKNREEVVVPL</sequence>
<dbReference type="InterPro" id="IPR010140">
    <property type="entry name" value="Histidinol_P_phosphatase_HisJ"/>
</dbReference>
<dbReference type="PANTHER" id="PTHR21039">
    <property type="entry name" value="HISTIDINOL PHOSPHATASE-RELATED"/>
    <property type="match status" value="1"/>
</dbReference>
<reference evidence="11" key="1">
    <citation type="journal article" date="2019" name="Int. J. Syst. Evol. Microbiol.">
        <title>The Global Catalogue of Microorganisms (GCM) 10K type strain sequencing project: providing services to taxonomists for standard genome sequencing and annotation.</title>
        <authorList>
            <consortium name="The Broad Institute Genomics Platform"/>
            <consortium name="The Broad Institute Genome Sequencing Center for Infectious Disease"/>
            <person name="Wu L."/>
            <person name="Ma J."/>
        </authorList>
    </citation>
    <scope>NUCLEOTIDE SEQUENCE [LARGE SCALE GENOMIC DNA]</scope>
    <source>
        <strain evidence="11">PCU 280</strain>
    </source>
</reference>
<dbReference type="NCBIfam" id="NF005596">
    <property type="entry name" value="PRK07328.1"/>
    <property type="match status" value="1"/>
</dbReference>
<keyword evidence="4 8" id="KW-0028">Amino-acid biosynthesis</keyword>
<dbReference type="InterPro" id="IPR004013">
    <property type="entry name" value="PHP_dom"/>
</dbReference>
<keyword evidence="6 8" id="KW-0368">Histidine biosynthesis</keyword>
<dbReference type="RefSeq" id="WP_379237471.1">
    <property type="nucleotide sequence ID" value="NZ_JBHSTE010000007.1"/>
</dbReference>
<dbReference type="EMBL" id="JBHSTE010000007">
    <property type="protein sequence ID" value="MFC6334689.1"/>
    <property type="molecule type" value="Genomic_DNA"/>
</dbReference>
<keyword evidence="5 8" id="KW-0378">Hydrolase</keyword>
<dbReference type="Gene3D" id="3.20.20.140">
    <property type="entry name" value="Metal-dependent hydrolases"/>
    <property type="match status" value="1"/>
</dbReference>
<dbReference type="EC" id="3.1.3.15" evidence="3 8"/>
<dbReference type="PANTHER" id="PTHR21039:SF0">
    <property type="entry name" value="HISTIDINOL-PHOSPHATASE"/>
    <property type="match status" value="1"/>
</dbReference>
<organism evidence="10 11">
    <name type="scientific">Paenibacillus septentrionalis</name>
    <dbReference type="NCBI Taxonomy" id="429342"/>
    <lineage>
        <taxon>Bacteria</taxon>
        <taxon>Bacillati</taxon>
        <taxon>Bacillota</taxon>
        <taxon>Bacilli</taxon>
        <taxon>Bacillales</taxon>
        <taxon>Paenibacillaceae</taxon>
        <taxon>Paenibacillus</taxon>
    </lineage>
</organism>
<keyword evidence="11" id="KW-1185">Reference proteome</keyword>